<reference evidence="1 2" key="1">
    <citation type="journal article" date="2018" name="Sci. Rep.">
        <title>Comparative genomics provides insights into the lifestyle and reveals functional heterogeneity of dark septate endophytic fungi.</title>
        <authorList>
            <person name="Knapp D.G."/>
            <person name="Nemeth J.B."/>
            <person name="Barry K."/>
            <person name="Hainaut M."/>
            <person name="Henrissat B."/>
            <person name="Johnson J."/>
            <person name="Kuo A."/>
            <person name="Lim J.H.P."/>
            <person name="Lipzen A."/>
            <person name="Nolan M."/>
            <person name="Ohm R.A."/>
            <person name="Tamas L."/>
            <person name="Grigoriev I.V."/>
            <person name="Spatafora J.W."/>
            <person name="Nagy L.G."/>
            <person name="Kovacs G.M."/>
        </authorList>
    </citation>
    <scope>NUCLEOTIDE SEQUENCE [LARGE SCALE GENOMIC DNA]</scope>
    <source>
        <strain evidence="1 2">DSE2036</strain>
    </source>
</reference>
<protein>
    <submittedName>
        <fullName evidence="1">Uncharacterized protein</fullName>
    </submittedName>
</protein>
<gene>
    <name evidence="1" type="ORF">DM02DRAFT_648957</name>
</gene>
<accession>A0A2V1EAA6</accession>
<evidence type="ECO:0000313" key="1">
    <source>
        <dbReference type="EMBL" id="PVI07473.1"/>
    </source>
</evidence>
<keyword evidence="2" id="KW-1185">Reference proteome</keyword>
<organism evidence="1 2">
    <name type="scientific">Periconia macrospinosa</name>
    <dbReference type="NCBI Taxonomy" id="97972"/>
    <lineage>
        <taxon>Eukaryota</taxon>
        <taxon>Fungi</taxon>
        <taxon>Dikarya</taxon>
        <taxon>Ascomycota</taxon>
        <taxon>Pezizomycotina</taxon>
        <taxon>Dothideomycetes</taxon>
        <taxon>Pleosporomycetidae</taxon>
        <taxon>Pleosporales</taxon>
        <taxon>Massarineae</taxon>
        <taxon>Periconiaceae</taxon>
        <taxon>Periconia</taxon>
    </lineage>
</organism>
<sequence>MIFPEWPALVSADVKGGHNVLVISQCSSTLRELLDIITKDGVVVHYLPLNLTMGNAGVVLEAQRQMLLRPQFRFQHLICSGGPQRMSDFKEFLRCWKHSQKLAPSAEVTVQLFPLENEVDWVPITHMYAVAAAAAGFRLIRVNGVDVQGTSQGIQSCYDQDDLRALKHRTQSIVNCLGSYDYQSRVYNREYTHFANEVQFLDFQARQSPGDIDVPYSLVRYADGTALFGTFVAIAATDG</sequence>
<dbReference type="Proteomes" id="UP000244855">
    <property type="component" value="Unassembled WGS sequence"/>
</dbReference>
<proteinExistence type="predicted"/>
<dbReference type="AlphaFoldDB" id="A0A2V1EAA6"/>
<name>A0A2V1EAA6_9PLEO</name>
<dbReference type="EMBL" id="KZ805304">
    <property type="protein sequence ID" value="PVI07473.1"/>
    <property type="molecule type" value="Genomic_DNA"/>
</dbReference>
<evidence type="ECO:0000313" key="2">
    <source>
        <dbReference type="Proteomes" id="UP000244855"/>
    </source>
</evidence>